<comment type="caution">
    <text evidence="1">The sequence shown here is derived from an EMBL/GenBank/DDBJ whole genome shotgun (WGS) entry which is preliminary data.</text>
</comment>
<dbReference type="Proteomes" id="UP000828941">
    <property type="component" value="Chromosome 5"/>
</dbReference>
<sequence length="71" mass="8293">MSRDYAPLQQLLHQSDADEEDDNVKQLDEFSSLYLAMQDCIVNSNRDWKACQKEVQALRECTQNKRANKDT</sequence>
<proteinExistence type="predicted"/>
<gene>
    <name evidence="1" type="ORF">L6164_012639</name>
</gene>
<accession>A0ACB9PAN0</accession>
<keyword evidence="2" id="KW-1185">Reference proteome</keyword>
<protein>
    <submittedName>
        <fullName evidence="1">Uncharacterized protein</fullName>
    </submittedName>
</protein>
<evidence type="ECO:0000313" key="1">
    <source>
        <dbReference type="EMBL" id="KAI4345525.1"/>
    </source>
</evidence>
<dbReference type="EMBL" id="CM039430">
    <property type="protein sequence ID" value="KAI4345525.1"/>
    <property type="molecule type" value="Genomic_DNA"/>
</dbReference>
<organism evidence="1 2">
    <name type="scientific">Bauhinia variegata</name>
    <name type="common">Purple orchid tree</name>
    <name type="synonym">Phanera variegata</name>
    <dbReference type="NCBI Taxonomy" id="167791"/>
    <lineage>
        <taxon>Eukaryota</taxon>
        <taxon>Viridiplantae</taxon>
        <taxon>Streptophyta</taxon>
        <taxon>Embryophyta</taxon>
        <taxon>Tracheophyta</taxon>
        <taxon>Spermatophyta</taxon>
        <taxon>Magnoliopsida</taxon>
        <taxon>eudicotyledons</taxon>
        <taxon>Gunneridae</taxon>
        <taxon>Pentapetalae</taxon>
        <taxon>rosids</taxon>
        <taxon>fabids</taxon>
        <taxon>Fabales</taxon>
        <taxon>Fabaceae</taxon>
        <taxon>Cercidoideae</taxon>
        <taxon>Cercideae</taxon>
        <taxon>Bauhiniinae</taxon>
        <taxon>Bauhinia</taxon>
    </lineage>
</organism>
<name>A0ACB9PAN0_BAUVA</name>
<evidence type="ECO:0000313" key="2">
    <source>
        <dbReference type="Proteomes" id="UP000828941"/>
    </source>
</evidence>
<reference evidence="1 2" key="1">
    <citation type="journal article" date="2022" name="DNA Res.">
        <title>Chromosomal-level genome assembly of the orchid tree Bauhinia variegata (Leguminosae; Cercidoideae) supports the allotetraploid origin hypothesis of Bauhinia.</title>
        <authorList>
            <person name="Zhong Y."/>
            <person name="Chen Y."/>
            <person name="Zheng D."/>
            <person name="Pang J."/>
            <person name="Liu Y."/>
            <person name="Luo S."/>
            <person name="Meng S."/>
            <person name="Qian L."/>
            <person name="Wei D."/>
            <person name="Dai S."/>
            <person name="Zhou R."/>
        </authorList>
    </citation>
    <scope>NUCLEOTIDE SEQUENCE [LARGE SCALE GENOMIC DNA]</scope>
    <source>
        <strain evidence="1">BV-YZ2020</strain>
    </source>
</reference>